<feature type="compositionally biased region" description="Basic and acidic residues" evidence="4">
    <location>
        <begin position="1538"/>
        <end position="1555"/>
    </location>
</feature>
<evidence type="ECO:0000256" key="4">
    <source>
        <dbReference type="SAM" id="MobiDB-lite"/>
    </source>
</evidence>
<evidence type="ECO:0000256" key="3">
    <source>
        <dbReference type="ARBA" id="ARBA00023326"/>
    </source>
</evidence>
<dbReference type="SMART" id="SM00060">
    <property type="entry name" value="FN3"/>
    <property type="match status" value="5"/>
</dbReference>
<dbReference type="CDD" id="cd00063">
    <property type="entry name" value="FN3"/>
    <property type="match status" value="4"/>
</dbReference>
<gene>
    <name evidence="6" type="ORF">GCM10009777_09570</name>
</gene>
<feature type="region of interest" description="Disordered" evidence="4">
    <location>
        <begin position="1536"/>
        <end position="1568"/>
    </location>
</feature>
<protein>
    <submittedName>
        <fullName evidence="6">Ig-like domain-containing protein</fullName>
    </submittedName>
</protein>
<keyword evidence="3" id="KW-0624">Polysaccharide degradation</keyword>
<dbReference type="InterPro" id="IPR013783">
    <property type="entry name" value="Ig-like_fold"/>
</dbReference>
<dbReference type="Proteomes" id="UP001500326">
    <property type="component" value="Unassembled WGS sequence"/>
</dbReference>
<evidence type="ECO:0000256" key="1">
    <source>
        <dbReference type="ARBA" id="ARBA00022737"/>
    </source>
</evidence>
<reference evidence="7" key="1">
    <citation type="journal article" date="2019" name="Int. J. Syst. Evol. Microbiol.">
        <title>The Global Catalogue of Microorganisms (GCM) 10K type strain sequencing project: providing services to taxonomists for standard genome sequencing and annotation.</title>
        <authorList>
            <consortium name="The Broad Institute Genomics Platform"/>
            <consortium name="The Broad Institute Genome Sequencing Center for Infectious Disease"/>
            <person name="Wu L."/>
            <person name="Ma J."/>
        </authorList>
    </citation>
    <scope>NUCLEOTIDE SEQUENCE [LARGE SCALE GENOMIC DNA]</scope>
    <source>
        <strain evidence="7">JCM 14902</strain>
    </source>
</reference>
<comment type="caution">
    <text evidence="6">The sequence shown here is derived from an EMBL/GenBank/DDBJ whole genome shotgun (WGS) entry which is preliminary data.</text>
</comment>
<dbReference type="Gene3D" id="2.60.40.2810">
    <property type="match status" value="2"/>
</dbReference>
<keyword evidence="2" id="KW-0378">Hydrolase</keyword>
<keyword evidence="3" id="KW-0119">Carbohydrate metabolism</keyword>
<dbReference type="Gene3D" id="2.60.40.10">
    <property type="entry name" value="Immunoglobulins"/>
    <property type="match status" value="4"/>
</dbReference>
<accession>A0ABP5DHI9</accession>
<dbReference type="InterPro" id="IPR050964">
    <property type="entry name" value="Striated_Muscle_Regulatory"/>
</dbReference>
<evidence type="ECO:0000313" key="7">
    <source>
        <dbReference type="Proteomes" id="UP001500326"/>
    </source>
</evidence>
<evidence type="ECO:0000256" key="2">
    <source>
        <dbReference type="ARBA" id="ARBA00023295"/>
    </source>
</evidence>
<feature type="region of interest" description="Disordered" evidence="4">
    <location>
        <begin position="1832"/>
        <end position="1854"/>
    </location>
</feature>
<feature type="domain" description="Fibronectin type-III" evidence="5">
    <location>
        <begin position="1655"/>
        <end position="1750"/>
    </location>
</feature>
<name>A0ABP5DHI9_9MICO</name>
<feature type="domain" description="Fibronectin type-III" evidence="5">
    <location>
        <begin position="1557"/>
        <end position="1652"/>
    </location>
</feature>
<dbReference type="InterPro" id="IPR036116">
    <property type="entry name" value="FN3_sf"/>
</dbReference>
<dbReference type="Gene3D" id="2.60.40.3440">
    <property type="match status" value="1"/>
</dbReference>
<dbReference type="RefSeq" id="WP_344059043.1">
    <property type="nucleotide sequence ID" value="NZ_BAAAOH010000001.1"/>
</dbReference>
<dbReference type="PANTHER" id="PTHR13817">
    <property type="entry name" value="TITIN"/>
    <property type="match status" value="1"/>
</dbReference>
<sequence>MRAFAWLRARPRAVASAAALSAGAVVITTLAFVYEGFPTTEVDLNDGGVWVTKQSSLLVGHFNHESQVLDGGLRTSSDEYDILQSGDEVVMVDPEAASVTTIDPAMVSLTDSANVPAGAKVVLGGATLAILEPAKGSLWVVPAAGLAGFDVEGTEPTAEIGADGDVTAGVDGTVYAVSTKTAEVITVPVDAEGEPGEASRSGLPGIDESSDVTITAVGDIPVVFDSASGTVLSARGLHTEAAAAADAVLQQPSAETDAVILASADALVRVPFDGSEPVEVSARSDGVPAAPVFLKGCAYGAWSGSAMFVRDCLGDDDDLTTPVSGADADAELRFRVNRDVIVLNDIIGGAAWMASEDLQQVDNWNDITPPEGETEENDEETTEETVETTLPERTEVNTAPISVDDDFGVRPGRTTVLPVLDNDTDADGDVLTVTVPDGGPSFGEVESINQGAGLQIAVPENASGSTTFTYEADDGRGGKDTAKAQLTVHDWNVNSAPKQKRVTALAIESGGVVTYNVLPDWIDPDGDDVFLKGVVPAEGDEADFTADGRITYRALGLTQGRKDVAVIVSDGDKDAEGVVRFDVRPPGSTDPVTNADHVQVRAGQSVTVAPLTNDTSGGSEPLRLARVDEVDGAIVRADFAANTFTFTSDAVGVYYVQYLAAVGSRMAPGVVRVDVLEATDSDLPPVAVRDVALLPSGGEVLVNALVNDSDPGGGILVIQSVSLDPDSGISVSVLGHETLRISDQGSLEEQITIGYTISNGTQSADGEVVVIPVPSPSKLRPPVANDDQVVVRAGDVVTIPVLDNDYHPNGDTMHVAPDLVEPLPAAEDGEIFVSQDTVRFRAGGEAGTVFATYEVVDSTGQKDAGYLTIQILPVNADTNQAPRPRDITARVLTGSRVRIPVPLDGIDADGDSVELVGIASAPKKGRVTEVGADYIEYEAVGDSAGADTFTYRVRDRLGKEATASIRVGIAPSLDVNQAPYAVKDSVVMRPGRSVAVPVVANDSDPEGERLTLVSNGLILPDVDGLEARVLGDRVIVTAPDEEGETSLQYTIRDERGAEAIAVLQVTVDEDVPLLRPIARDDRVLAQDVADGSVDLEVLANDEDPDGTIDELRVEVEGGIARVLSDGTVRIALDDEEHLLRYTITDRDDLEASAFIHVPSLDGLAPTLISTEGIEVQSGETVEIPLADHVRASDGKSVRITEAAKVAAVHSDGAGLVKDQSTLVYTSVAGYFGQDAITFEVTDGTGPDDAEGRKATLTLPVTVLPPDNQQPTFTAGQMNVAPGEDPTSLDLGALTTDPDPEDLPGMGYAIVGGAPVGLSASIADHTLQVSADAGTPKGTRATLTVRIDDGETEPVQGTVVVTVTASTRPLPTANDDTVAEAAQGTTVSVPVLANDFNPFPDEPLKVVAAVTETGSGFAEVVGDTVEVSPAETFVGTMVVRYRIQDATADVDREVEGRIVVTVQGRPEAPGTPSVSSVQDRTVVLSWTPPADNGAAITGYTVSSTRGDYQKQCPATTCTLDGLTNNVEYNFTVVATNRVGESDPSRPSETARPDARPDTPAPPTLTFGDRSLNVAWVTPTTPGSPVESFTLEISPAPPSGIGQKTGVTGNSMVWDGLENGVAYQVRVRAHNRAPDPSSWSGWSATEIPARAPDPVGAPSVARLQPVGDQAQLQVSWQQPATNGADIAGYELQVLQGGSVVRTIPNIPAGQLSQAVSLTTSTVDYTFRVRASNKAGWGEWGATSAPRRAFGQPGAPSAVSAQPGDRSLTVSYSPAAGNGATGGELRYEYSLNGGGWTALPGNNVLTGLNNGTTYQVTLRAYTALDGVRYDGPPSAPSAAQIPYGPVGNPGASASRSGRDITFSWSPPAPNGRAITQVQIRLDSGGWQNVANSGSVTNTYAYSTTHTIDVRAQDAAGQWSGVVSASARTVDPPQPRAWVTPGSSAVGQDNCSTSSCAYFVLNTQDFPAGTYRVYCASGPDGEFAGGAQRSIPANGSVQLGCYYGKPGTQVWVRIAGWGESEHTTWQ</sequence>
<dbReference type="PRINTS" id="PR00014">
    <property type="entry name" value="FNTYPEIII"/>
</dbReference>
<keyword evidence="1" id="KW-0677">Repeat</keyword>
<keyword evidence="7" id="KW-1185">Reference proteome</keyword>
<dbReference type="NCBIfam" id="NF012211">
    <property type="entry name" value="tand_rpt_95"/>
    <property type="match status" value="2"/>
</dbReference>
<dbReference type="PANTHER" id="PTHR13817:SF73">
    <property type="entry name" value="FIBRONECTIN TYPE-III DOMAIN-CONTAINING PROTEIN"/>
    <property type="match status" value="1"/>
</dbReference>
<keyword evidence="2" id="KW-0326">Glycosidase</keyword>
<dbReference type="Pfam" id="PF00041">
    <property type="entry name" value="fn3"/>
    <property type="match status" value="3"/>
</dbReference>
<dbReference type="InterPro" id="IPR003961">
    <property type="entry name" value="FN3_dom"/>
</dbReference>
<proteinExistence type="predicted"/>
<evidence type="ECO:0000313" key="6">
    <source>
        <dbReference type="EMBL" id="GAA1978490.1"/>
    </source>
</evidence>
<dbReference type="SUPFAM" id="SSF49265">
    <property type="entry name" value="Fibronectin type III"/>
    <property type="match status" value="3"/>
</dbReference>
<feature type="domain" description="Fibronectin type-III" evidence="5">
    <location>
        <begin position="1467"/>
        <end position="1556"/>
    </location>
</feature>
<organism evidence="6 7">
    <name type="scientific">Microbacterium pumilum</name>
    <dbReference type="NCBI Taxonomy" id="344165"/>
    <lineage>
        <taxon>Bacteria</taxon>
        <taxon>Bacillati</taxon>
        <taxon>Actinomycetota</taxon>
        <taxon>Actinomycetes</taxon>
        <taxon>Micrococcales</taxon>
        <taxon>Microbacteriaceae</taxon>
        <taxon>Microbacterium</taxon>
    </lineage>
</organism>
<evidence type="ECO:0000259" key="5">
    <source>
        <dbReference type="PROSITE" id="PS50853"/>
    </source>
</evidence>
<dbReference type="Pfam" id="PF17963">
    <property type="entry name" value="Big_9"/>
    <property type="match status" value="8"/>
</dbReference>
<dbReference type="PROSITE" id="PS50853">
    <property type="entry name" value="FN3"/>
    <property type="match status" value="3"/>
</dbReference>
<dbReference type="EMBL" id="BAAAOH010000001">
    <property type="protein sequence ID" value="GAA1978490.1"/>
    <property type="molecule type" value="Genomic_DNA"/>
</dbReference>